<accession>A0A9W6JGY1</accession>
<comment type="caution">
    <text evidence="4">The sequence shown here is derived from an EMBL/GenBank/DDBJ whole genome shotgun (WGS) entry which is preliminary data.</text>
</comment>
<dbReference type="PROSITE" id="PS50056">
    <property type="entry name" value="TYR_PHOSPHATASE_2"/>
    <property type="match status" value="1"/>
</dbReference>
<dbReference type="RefSeq" id="WP_271203503.1">
    <property type="nucleotide sequence ID" value="NZ_BSFK01000005.1"/>
</dbReference>
<reference evidence="4" key="2">
    <citation type="submission" date="2023-01" db="EMBL/GenBank/DDBJ databases">
        <authorList>
            <person name="Sun Q."/>
            <person name="Evtushenko L."/>
        </authorList>
    </citation>
    <scope>NUCLEOTIDE SEQUENCE</scope>
    <source>
        <strain evidence="4">VKM B-2555</strain>
    </source>
</reference>
<dbReference type="PROSITE" id="PS00383">
    <property type="entry name" value="TYR_PHOSPHATASE_1"/>
    <property type="match status" value="1"/>
</dbReference>
<dbReference type="SUPFAM" id="SSF52799">
    <property type="entry name" value="(Phosphotyrosine protein) phosphatases II"/>
    <property type="match status" value="1"/>
</dbReference>
<keyword evidence="5" id="KW-1185">Reference proteome</keyword>
<proteinExistence type="inferred from homology"/>
<evidence type="ECO:0000313" key="5">
    <source>
        <dbReference type="Proteomes" id="UP001143364"/>
    </source>
</evidence>
<dbReference type="InterPro" id="IPR055214">
    <property type="entry name" value="PTP-NADK"/>
</dbReference>
<evidence type="ECO:0000256" key="2">
    <source>
        <dbReference type="SAM" id="SignalP"/>
    </source>
</evidence>
<dbReference type="Pfam" id="PF22741">
    <property type="entry name" value="PTP-NADK"/>
    <property type="match status" value="1"/>
</dbReference>
<feature type="chain" id="PRO_5040722987" description="Tyrosine specific protein phosphatases domain-containing protein" evidence="2">
    <location>
        <begin position="28"/>
        <end position="191"/>
    </location>
</feature>
<name>A0A9W6JGY1_9HYPH</name>
<dbReference type="Gene3D" id="3.90.190.10">
    <property type="entry name" value="Protein tyrosine phosphatase superfamily"/>
    <property type="match status" value="1"/>
</dbReference>
<gene>
    <name evidence="4" type="ORF">GCM10008171_08130</name>
</gene>
<dbReference type="PANTHER" id="PTHR31126">
    <property type="entry name" value="TYROSINE-PROTEIN PHOSPHATASE"/>
    <property type="match status" value="1"/>
</dbReference>
<dbReference type="InterPro" id="IPR000387">
    <property type="entry name" value="Tyr_Pase_dom"/>
</dbReference>
<keyword evidence="2" id="KW-0732">Signal</keyword>
<dbReference type="AlphaFoldDB" id="A0A9W6JGY1"/>
<sequence length="191" mass="20617">MTIAFRGVLRWGLAACGALAAAVGAYAATLVSTGNFHELVPGEAFRSAQPSQELILRLRREHGLATILNLRGASVGRPWYDDEAKAARAAGVQLISFRMSAATELTPDEVRRLIAIMRDAPKPILIHCRSGADRTGIASALYLAALKGADEERAEWQLSPLYGHVAFYGLPSFAMDRTWEATEPSLGFFGS</sequence>
<dbReference type="PANTHER" id="PTHR31126:SF72">
    <property type="entry name" value="DUAL SPECIFICITY PROTEIN PHOSPHATASE TPBA"/>
    <property type="match status" value="1"/>
</dbReference>
<protein>
    <recommendedName>
        <fullName evidence="3">Tyrosine specific protein phosphatases domain-containing protein</fullName>
    </recommendedName>
</protein>
<evidence type="ECO:0000256" key="1">
    <source>
        <dbReference type="ARBA" id="ARBA00009580"/>
    </source>
</evidence>
<organism evidence="4 5">
    <name type="scientific">Methylopila jiangsuensis</name>
    <dbReference type="NCBI Taxonomy" id="586230"/>
    <lineage>
        <taxon>Bacteria</taxon>
        <taxon>Pseudomonadati</taxon>
        <taxon>Pseudomonadota</taxon>
        <taxon>Alphaproteobacteria</taxon>
        <taxon>Hyphomicrobiales</taxon>
        <taxon>Methylopilaceae</taxon>
        <taxon>Methylopila</taxon>
    </lineage>
</organism>
<dbReference type="GO" id="GO:0016791">
    <property type="term" value="F:phosphatase activity"/>
    <property type="evidence" value="ECO:0007669"/>
    <property type="project" value="TreeGrafter"/>
</dbReference>
<evidence type="ECO:0000313" key="4">
    <source>
        <dbReference type="EMBL" id="GLK75559.1"/>
    </source>
</evidence>
<dbReference type="InterPro" id="IPR029021">
    <property type="entry name" value="Prot-tyrosine_phosphatase-like"/>
</dbReference>
<evidence type="ECO:0000259" key="3">
    <source>
        <dbReference type="PROSITE" id="PS50056"/>
    </source>
</evidence>
<dbReference type="Proteomes" id="UP001143364">
    <property type="component" value="Unassembled WGS sequence"/>
</dbReference>
<reference evidence="4" key="1">
    <citation type="journal article" date="2014" name="Int. J. Syst. Evol. Microbiol.">
        <title>Complete genome sequence of Corynebacterium casei LMG S-19264T (=DSM 44701T), isolated from a smear-ripened cheese.</title>
        <authorList>
            <consortium name="US DOE Joint Genome Institute (JGI-PGF)"/>
            <person name="Walter F."/>
            <person name="Albersmeier A."/>
            <person name="Kalinowski J."/>
            <person name="Ruckert C."/>
        </authorList>
    </citation>
    <scope>NUCLEOTIDE SEQUENCE</scope>
    <source>
        <strain evidence="4">VKM B-2555</strain>
    </source>
</reference>
<comment type="similarity">
    <text evidence="1">Belongs to the protein-tyrosine phosphatase family.</text>
</comment>
<dbReference type="EMBL" id="BSFK01000005">
    <property type="protein sequence ID" value="GLK75559.1"/>
    <property type="molecule type" value="Genomic_DNA"/>
</dbReference>
<feature type="signal peptide" evidence="2">
    <location>
        <begin position="1"/>
        <end position="27"/>
    </location>
</feature>
<dbReference type="InterPro" id="IPR016130">
    <property type="entry name" value="Tyr_Pase_AS"/>
</dbReference>
<feature type="domain" description="Tyrosine specific protein phosphatases" evidence="3">
    <location>
        <begin position="104"/>
        <end position="143"/>
    </location>
</feature>